<protein>
    <submittedName>
        <fullName evidence="2">Uncharacterized protein</fullName>
    </submittedName>
</protein>
<evidence type="ECO:0000313" key="2">
    <source>
        <dbReference type="EMBL" id="ADC31714.1"/>
    </source>
</evidence>
<gene>
    <name evidence="2" type="ORF">PPL_03507</name>
</gene>
<organism evidence="2 3">
    <name type="scientific">Heterostelium pallidum (strain ATCC 26659 / Pp 5 / PN500)</name>
    <name type="common">Cellular slime mold</name>
    <name type="synonym">Polysphondylium pallidum</name>
    <dbReference type="NCBI Taxonomy" id="670386"/>
    <lineage>
        <taxon>Eukaryota</taxon>
        <taxon>Amoebozoa</taxon>
        <taxon>Evosea</taxon>
        <taxon>Eumycetozoa</taxon>
        <taxon>Dictyostelia</taxon>
        <taxon>Acytosteliales</taxon>
        <taxon>Acytosteliaceae</taxon>
        <taxon>Heterostelium</taxon>
    </lineage>
</organism>
<evidence type="ECO:0000313" key="3">
    <source>
        <dbReference type="Proteomes" id="UP000001396"/>
    </source>
</evidence>
<dbReference type="Proteomes" id="UP000001396">
    <property type="component" value="Plasmid PPN500"/>
</dbReference>
<dbReference type="EMBL" id="CP001838">
    <property type="protein sequence ID" value="ADC31714.1"/>
    <property type="molecule type" value="Genomic_DNA"/>
</dbReference>
<evidence type="ECO:0000256" key="1">
    <source>
        <dbReference type="SAM" id="MobiDB-lite"/>
    </source>
</evidence>
<feature type="region of interest" description="Disordered" evidence="1">
    <location>
        <begin position="1"/>
        <end position="55"/>
    </location>
</feature>
<name>D3EMR5_HETP5</name>
<keyword evidence="2" id="KW-0614">Plasmid</keyword>
<proteinExistence type="predicted"/>
<feature type="compositionally biased region" description="Basic residues" evidence="1">
    <location>
        <begin position="1"/>
        <end position="10"/>
    </location>
</feature>
<accession>D3EMR5</accession>
<dbReference type="AlphaFoldDB" id="D3EMR5"/>
<dbReference type="InParanoid" id="D3EMR5"/>
<sequence length="877" mass="100743">MTKRAAKNKNKSTVPDIGQEDKNQPNSTSKTKRKKTETEETSNNENTEIIDPSEDSFSEILVSTTNIKEEGMLQLIGLKRSSKSNKVLFLLKSAGYIKNNIYIKPPQEITQQIIEYIGVNSFQNNQNISASANSSLCSDQNGEGKTNYSKFNNELQSLELFAVYRKLYYFFPIQIDWQDLSYLHSIGNIMCTANNSNDKIKFDQFIDTFYRSSIITSDSGYTLKDTLTPTSDLRVLREFFHPGTFRQIILLLLYQKLTLFEVLDMEHQDIHPQNLTINLKRRTTQVFSIVYKLQVYTFVLHNAPTVTMIDWELFSKTYSKQGTRSGNLKDSNSTSLCSTFGGKMAQIKQTIKDALEYLNTQTNGEYEPQMDWFKEMFFYDRSLDPFVRGNARGNFQFPGFIFHDISPCSYHESLSHICGTNGTETLISMGGYRRISDPSMYYFRSFIPPTSTNHTKQSDIDLSPIKPLNKKPIETCEGLELDMGTNGDENEIEEHISKEGEGCMIHTWEDVSFDNKPILDLVCLNEDMNDKNNPYPTWLQPKYVSNTKLKLNKDAVDHIVKSVAVDKGKRYSQILQEMKSHGTMIDSTTINPATFERDLLGFIYDDLGSGRLFTKELVGGRIGLFCTSDILENTIITQYYNQFNIRANESIHPLDCIVKLLETVYPGHNVDDFVPLPMPHMGVGNVARKDAKQSNCRIIKVYFDVQKTKMANFIRAITITKYSNIFYQLSTLYDNTITTRDARRSIYPHIYDKRFSTYQHKHYHIYSYVEQIKDQIKVKENEAQDSSAKDDFTNSYQLIAYALMDDLVRRDNGTAFFSIDNSVPEGDNLIENIAKAVSLGIQAYKISSYINKWADANKLDKRYYVTYDKSGFSLMEK</sequence>
<dbReference type="GeneID" id="8836314"/>
<keyword evidence="3" id="KW-1185">Reference proteome</keyword>
<dbReference type="RefSeq" id="YP_003422578.1">
    <property type="nucleotide sequence ID" value="NC_013781.1"/>
</dbReference>
<reference evidence="2 3" key="1">
    <citation type="submission" date="2009-12" db="EMBL/GenBank/DDBJ databases">
        <title>Living fossils from the dawn of multicellularity.</title>
        <authorList>
            <person name="Gloeckner G."/>
            <person name="Schaap P."/>
            <person name="Noegel A.A."/>
            <person name="Felder M."/>
            <person name="Eichinger L."/>
            <person name="Heidel A.J."/>
            <person name="Platzer M."/>
        </authorList>
    </citation>
    <scope>NUCLEOTIDE SEQUENCE [LARGE SCALE GENOMIC DNA]</scope>
    <source>
        <strain evidence="3">ATCC 26659 / Pp 5 / PN500</strain>
        <plasmid evidence="3">Plasmid PPN500</plasmid>
    </source>
</reference>
<geneLocation type="plasmid" evidence="2 3">
    <name>PPN500</name>
</geneLocation>